<protein>
    <recommendedName>
        <fullName evidence="4">Lipoprotein</fullName>
    </recommendedName>
</protein>
<evidence type="ECO:0000313" key="2">
    <source>
        <dbReference type="EMBL" id="VVP05958.1"/>
    </source>
</evidence>
<evidence type="ECO:0008006" key="4">
    <source>
        <dbReference type="Google" id="ProtNLM"/>
    </source>
</evidence>
<evidence type="ECO:0000313" key="3">
    <source>
        <dbReference type="Proteomes" id="UP000349468"/>
    </source>
</evidence>
<dbReference type="EMBL" id="CABVIK010000009">
    <property type="protein sequence ID" value="VVP05958.1"/>
    <property type="molecule type" value="Genomic_DNA"/>
</dbReference>
<feature type="chain" id="PRO_5022892777" description="Lipoprotein" evidence="1">
    <location>
        <begin position="20"/>
        <end position="100"/>
    </location>
</feature>
<proteinExistence type="predicted"/>
<dbReference type="AlphaFoldDB" id="A0A5E7L2S2"/>
<dbReference type="RefSeq" id="WP_077750146.1">
    <property type="nucleotide sequence ID" value="NZ_CABVIK010000009.1"/>
</dbReference>
<name>A0A5E7L2S2_PSEFL</name>
<accession>A0A5E7L2S2</accession>
<reference evidence="2 3" key="1">
    <citation type="submission" date="2019-09" db="EMBL/GenBank/DDBJ databases">
        <authorList>
            <person name="Chandra G."/>
            <person name="Truman W A."/>
        </authorList>
    </citation>
    <scope>NUCLEOTIDE SEQUENCE [LARGE SCALE GENOMIC DNA]</scope>
    <source>
        <strain evidence="2">PS870</strain>
    </source>
</reference>
<organism evidence="2 3">
    <name type="scientific">Pseudomonas fluorescens</name>
    <dbReference type="NCBI Taxonomy" id="294"/>
    <lineage>
        <taxon>Bacteria</taxon>
        <taxon>Pseudomonadati</taxon>
        <taxon>Pseudomonadota</taxon>
        <taxon>Gammaproteobacteria</taxon>
        <taxon>Pseudomonadales</taxon>
        <taxon>Pseudomonadaceae</taxon>
        <taxon>Pseudomonas</taxon>
    </lineage>
</organism>
<gene>
    <name evidence="2" type="ORF">PS870_03058</name>
</gene>
<feature type="signal peptide" evidence="1">
    <location>
        <begin position="1"/>
        <end position="19"/>
    </location>
</feature>
<evidence type="ECO:0000256" key="1">
    <source>
        <dbReference type="SAM" id="SignalP"/>
    </source>
</evidence>
<keyword evidence="1" id="KW-0732">Signal</keyword>
<sequence precursor="true">MKNALTTLLLLTMANVAHADSIPNLPSFDVICPGNIAVHADQEGPVTINDKDAVTKAINERSFEAKGSGVTILIILADDDSVTVSSTGKAPNGICQSLDD</sequence>
<dbReference type="Proteomes" id="UP000349468">
    <property type="component" value="Unassembled WGS sequence"/>
</dbReference>